<feature type="compositionally biased region" description="Polar residues" evidence="1">
    <location>
        <begin position="982"/>
        <end position="1005"/>
    </location>
</feature>
<feature type="compositionally biased region" description="Low complexity" evidence="1">
    <location>
        <begin position="554"/>
        <end position="570"/>
    </location>
</feature>
<reference evidence="2" key="1">
    <citation type="submission" date="2022-10" db="EMBL/GenBank/DDBJ databases">
        <title>Culturing micro-colonial fungi from biological soil crusts in the Mojave desert and describing Neophaeococcomyces mojavensis, and introducing the new genera and species Taxawa tesnikishii.</title>
        <authorList>
            <person name="Kurbessoian T."/>
            <person name="Stajich J.E."/>
        </authorList>
    </citation>
    <scope>NUCLEOTIDE SEQUENCE</scope>
    <source>
        <strain evidence="2">TK_41</strain>
    </source>
</reference>
<feature type="compositionally biased region" description="Low complexity" evidence="1">
    <location>
        <begin position="527"/>
        <end position="538"/>
    </location>
</feature>
<keyword evidence="3" id="KW-1185">Reference proteome</keyword>
<dbReference type="Proteomes" id="UP001172673">
    <property type="component" value="Unassembled WGS sequence"/>
</dbReference>
<feature type="compositionally biased region" description="Polar residues" evidence="1">
    <location>
        <begin position="735"/>
        <end position="745"/>
    </location>
</feature>
<feature type="compositionally biased region" description="Polar residues" evidence="1">
    <location>
        <begin position="866"/>
        <end position="888"/>
    </location>
</feature>
<evidence type="ECO:0000313" key="3">
    <source>
        <dbReference type="Proteomes" id="UP001172673"/>
    </source>
</evidence>
<feature type="region of interest" description="Disordered" evidence="1">
    <location>
        <begin position="866"/>
        <end position="905"/>
    </location>
</feature>
<protein>
    <recommendedName>
        <fullName evidence="4">Proteophosphoglycan ppg4</fullName>
    </recommendedName>
</protein>
<evidence type="ECO:0000256" key="1">
    <source>
        <dbReference type="SAM" id="MobiDB-lite"/>
    </source>
</evidence>
<feature type="region of interest" description="Disordered" evidence="1">
    <location>
        <begin position="680"/>
        <end position="745"/>
    </location>
</feature>
<feature type="compositionally biased region" description="Pro residues" evidence="1">
    <location>
        <begin position="891"/>
        <end position="900"/>
    </location>
</feature>
<proteinExistence type="predicted"/>
<feature type="region of interest" description="Disordered" evidence="1">
    <location>
        <begin position="85"/>
        <end position="105"/>
    </location>
</feature>
<feature type="region of interest" description="Disordered" evidence="1">
    <location>
        <begin position="510"/>
        <end position="578"/>
    </location>
</feature>
<feature type="region of interest" description="Disordered" evidence="1">
    <location>
        <begin position="386"/>
        <end position="463"/>
    </location>
</feature>
<name>A0AA38WWC4_9EURO</name>
<feature type="region of interest" description="Disordered" evidence="1">
    <location>
        <begin position="608"/>
        <end position="643"/>
    </location>
</feature>
<feature type="region of interest" description="Disordered" evidence="1">
    <location>
        <begin position="1"/>
        <end position="39"/>
    </location>
</feature>
<feature type="region of interest" description="Disordered" evidence="1">
    <location>
        <begin position="117"/>
        <end position="224"/>
    </location>
</feature>
<feature type="compositionally biased region" description="Basic residues" evidence="1">
    <location>
        <begin position="623"/>
        <end position="635"/>
    </location>
</feature>
<feature type="compositionally biased region" description="Basic residues" evidence="1">
    <location>
        <begin position="141"/>
        <end position="155"/>
    </location>
</feature>
<feature type="compositionally biased region" description="Acidic residues" evidence="1">
    <location>
        <begin position="312"/>
        <end position="321"/>
    </location>
</feature>
<feature type="region of interest" description="Disordered" evidence="1">
    <location>
        <begin position="797"/>
        <end position="840"/>
    </location>
</feature>
<feature type="compositionally biased region" description="Basic and acidic residues" evidence="1">
    <location>
        <begin position="812"/>
        <end position="827"/>
    </location>
</feature>
<feature type="compositionally biased region" description="Polar residues" evidence="1">
    <location>
        <begin position="443"/>
        <end position="458"/>
    </location>
</feature>
<dbReference type="EMBL" id="JAPDRK010000027">
    <property type="protein sequence ID" value="KAJ9602348.1"/>
    <property type="molecule type" value="Genomic_DNA"/>
</dbReference>
<sequence length="1159" mass="128496">MRFALRRSSLATESIFTEPEPRRRNRLSKPLTGNGTKLQGSLSASAINLSVPAQHKNASATDLASAGPLSPTLGDALRHQIRTEMLSPENDGPPPVQAKKNDSSRSVAYIVSQIEEKTVSNASPQQEEAPLSQPLTPVRPKPQKRKSLLLRRLSMKRSSSLSRTPSGDRISDAVEKTPTPPPDTSVDRVIADSPSIPPTRRASFTPGAATRKLYPTASNQDKEEHKMIEEGNEFDGSVVESDYASWQPPPPRTSGRAGTPSDMGYSQLGGLRHGSLQIVNGRASPALSEVSKMSRQLLALPTPHRDVSSEYGDGEDEDEEPSLLLQSTIPNDMMVRRIFSWEKDDDKPTPARRQLQVVGNLHEETEPKPTEDHTSLMAKEYISELGNSPFEQPRSDSPVGTIRRTRSEGSLWRESTCSSLHRSPSVDPDTSELSPVSPIEHSLSPSGSVIRKTSTETARSGHRQLHLATNLDREVCDSVMSWYSPVDPSMPIDEAFSSAVEFQVQISPPRIALHPPRAPEKSDSGYSSNNSLRSLQLSKGTPPPMEIEALPEVPDSMPSTSTPGSSRPPSFLGIRPSILKSRKTEPVVPTFANFRPQMMQSNFTPVTNKTAVPEPESVEAKPTKARKKLTKKKRPLSQPSGQISVARVQSLEHINIPQVPLEVQENLRLRSQAVPELRQTYVTPDLPRGRRSISNLDLSTEIRFPSPGPDKEPAAKRSRSRSRPRSWFGRAKNDIPSSRHSSGISQNDAMSIINHFGTDGAGLGKSPYDLSQHITLTHHSKARSVVSAVTPHARHMMDDETAIELSRQRSRSLRDRDRLSLERRPSFNDRGGIPGRSLRPASIVSEAPPITPEMLAKAYRTCSMQRQFSTTADAPPRRTSSMQWQASMTPDVPPPPPPHSTRPTRLDYQENESAAIAPPPPSHSPRPIDITPDPWAAQAAMWEARRKNAGETLRRQSWDSRKYEKYHEDVEKEPLYPAIPARQQSDWSQNRSAGYNTQSKRSSLRQAAHHPTPETSYGHPTEHESAYNPHVTGLYHQINPENPRATDPYRQVIQENPHATGLSRLHRPRMGLPNPGHNREILHATDLFLLREPRLGRLLLGHHQLQTGYATLPHQQQNRSTQKVSTGPIRPQLLGVFQVEWPSAMSTEVDLEVPQAPEP</sequence>
<feature type="region of interest" description="Disordered" evidence="1">
    <location>
        <begin position="298"/>
        <end position="321"/>
    </location>
</feature>
<feature type="region of interest" description="Disordered" evidence="1">
    <location>
        <begin position="241"/>
        <end position="269"/>
    </location>
</feature>
<feature type="compositionally biased region" description="Polar residues" evidence="1">
    <location>
        <begin position="413"/>
        <end position="422"/>
    </location>
</feature>
<evidence type="ECO:0008006" key="4">
    <source>
        <dbReference type="Google" id="ProtNLM"/>
    </source>
</evidence>
<accession>A0AA38WWC4</accession>
<dbReference type="AlphaFoldDB" id="A0AA38WWC4"/>
<organism evidence="2 3">
    <name type="scientific">Cladophialophora chaetospira</name>
    <dbReference type="NCBI Taxonomy" id="386627"/>
    <lineage>
        <taxon>Eukaryota</taxon>
        <taxon>Fungi</taxon>
        <taxon>Dikarya</taxon>
        <taxon>Ascomycota</taxon>
        <taxon>Pezizomycotina</taxon>
        <taxon>Eurotiomycetes</taxon>
        <taxon>Chaetothyriomycetidae</taxon>
        <taxon>Chaetothyriales</taxon>
        <taxon>Herpotrichiellaceae</taxon>
        <taxon>Cladophialophora</taxon>
    </lineage>
</organism>
<gene>
    <name evidence="2" type="ORF">H2200_013203</name>
</gene>
<feature type="region of interest" description="Disordered" evidence="1">
    <location>
        <begin position="974"/>
        <end position="1027"/>
    </location>
</feature>
<evidence type="ECO:0000313" key="2">
    <source>
        <dbReference type="EMBL" id="KAJ9602348.1"/>
    </source>
</evidence>
<comment type="caution">
    <text evidence="2">The sequence shown here is derived from an EMBL/GenBank/DDBJ whole genome shotgun (WGS) entry which is preliminary data.</text>
</comment>